<keyword evidence="3" id="KW-1185">Reference proteome</keyword>
<proteinExistence type="predicted"/>
<dbReference type="AlphaFoldDB" id="A0A9W6X8A8"/>
<evidence type="ECO:0000256" key="1">
    <source>
        <dbReference type="SAM" id="MobiDB-lite"/>
    </source>
</evidence>
<feature type="region of interest" description="Disordered" evidence="1">
    <location>
        <begin position="40"/>
        <end position="72"/>
    </location>
</feature>
<reference evidence="2" key="1">
    <citation type="submission" date="2023-04" db="EMBL/GenBank/DDBJ databases">
        <title>Phytophthora lilii NBRC 32176.</title>
        <authorList>
            <person name="Ichikawa N."/>
            <person name="Sato H."/>
            <person name="Tonouchi N."/>
        </authorList>
    </citation>
    <scope>NUCLEOTIDE SEQUENCE</scope>
    <source>
        <strain evidence="2">NBRC 32176</strain>
    </source>
</reference>
<evidence type="ECO:0000313" key="2">
    <source>
        <dbReference type="EMBL" id="GMF33477.1"/>
    </source>
</evidence>
<dbReference type="Proteomes" id="UP001165083">
    <property type="component" value="Unassembled WGS sequence"/>
</dbReference>
<organism evidence="2 3">
    <name type="scientific">Phytophthora lilii</name>
    <dbReference type="NCBI Taxonomy" id="2077276"/>
    <lineage>
        <taxon>Eukaryota</taxon>
        <taxon>Sar</taxon>
        <taxon>Stramenopiles</taxon>
        <taxon>Oomycota</taxon>
        <taxon>Peronosporomycetes</taxon>
        <taxon>Peronosporales</taxon>
        <taxon>Peronosporaceae</taxon>
        <taxon>Phytophthora</taxon>
    </lineage>
</organism>
<sequence>MEYTLLGSTVENGIFAWISVGVDMTMAKSVNAASTMTANGGVAKANSMGPPGNGPMGSGSWGPPPDSNGTQA</sequence>
<evidence type="ECO:0000313" key="3">
    <source>
        <dbReference type="Proteomes" id="UP001165083"/>
    </source>
</evidence>
<comment type="caution">
    <text evidence="2">The sequence shown here is derived from an EMBL/GenBank/DDBJ whole genome shotgun (WGS) entry which is preliminary data.</text>
</comment>
<dbReference type="OrthoDB" id="121380at2759"/>
<accession>A0A9W6X8A8</accession>
<dbReference type="EMBL" id="BSXW01001082">
    <property type="protein sequence ID" value="GMF33477.1"/>
    <property type="molecule type" value="Genomic_DNA"/>
</dbReference>
<gene>
    <name evidence="2" type="ORF">Plil01_001426000</name>
</gene>
<name>A0A9W6X8A8_9STRA</name>
<protein>
    <submittedName>
        <fullName evidence="2">Unnamed protein product</fullName>
    </submittedName>
</protein>